<protein>
    <submittedName>
        <fullName evidence="2">Uncharacterized protein</fullName>
    </submittedName>
</protein>
<sequence>MSAPVTTTTTDLAALGSLGSMGGLFSTTVLYALACGVAVGGGLALLAVAVRGLPAKPEHQKRKASRRADELIRFAGRRGSSPRSSASPYCC</sequence>
<proteinExistence type="predicted"/>
<evidence type="ECO:0000313" key="2">
    <source>
        <dbReference type="EMBL" id="BFO14308.1"/>
    </source>
</evidence>
<organism evidence="2">
    <name type="scientific">Streptomyces haneummycinicus</name>
    <dbReference type="NCBI Taxonomy" id="3074435"/>
    <lineage>
        <taxon>Bacteria</taxon>
        <taxon>Bacillati</taxon>
        <taxon>Actinomycetota</taxon>
        <taxon>Actinomycetes</taxon>
        <taxon>Kitasatosporales</taxon>
        <taxon>Streptomycetaceae</taxon>
        <taxon>Streptomyces</taxon>
    </lineage>
</organism>
<keyword evidence="1" id="KW-1133">Transmembrane helix</keyword>
<feature type="transmembrane region" description="Helical" evidence="1">
    <location>
        <begin position="29"/>
        <end position="53"/>
    </location>
</feature>
<dbReference type="AlphaFoldDB" id="A0AAT9HA91"/>
<keyword evidence="1" id="KW-0472">Membrane</keyword>
<evidence type="ECO:0000256" key="1">
    <source>
        <dbReference type="SAM" id="Phobius"/>
    </source>
</evidence>
<name>A0AAT9HA91_9ACTN</name>
<dbReference type="EMBL" id="AP035768">
    <property type="protein sequence ID" value="BFO14308.1"/>
    <property type="molecule type" value="Genomic_DNA"/>
</dbReference>
<gene>
    <name evidence="2" type="ORF">SHKM778_06960</name>
</gene>
<reference evidence="2" key="2">
    <citation type="submission" date="2024-07" db="EMBL/GenBank/DDBJ databases">
        <title>Streptomyces haneummycinica sp. nov., a new antibiotic-producing actinobacterium isolated from marine sediment.</title>
        <authorList>
            <person name="Uemura M."/>
            <person name="Hamada M."/>
            <person name="Hirano S."/>
            <person name="Kobayashi K."/>
            <person name="Ohshiro T."/>
            <person name="Kobayashi T."/>
            <person name="Terahara T."/>
        </authorList>
    </citation>
    <scope>NUCLEOTIDE SEQUENCE</scope>
    <source>
        <strain evidence="2">KM77-8</strain>
    </source>
</reference>
<reference evidence="2" key="1">
    <citation type="submission" date="2024-06" db="EMBL/GenBank/DDBJ databases">
        <authorList>
            <consortium name="consrtm"/>
            <person name="Uemura M."/>
            <person name="Terahara T."/>
        </authorList>
    </citation>
    <scope>NUCLEOTIDE SEQUENCE</scope>
    <source>
        <strain evidence="2">KM77-8</strain>
    </source>
</reference>
<accession>A0AAT9HA91</accession>
<keyword evidence="1" id="KW-0812">Transmembrane</keyword>